<dbReference type="InterPro" id="IPR036691">
    <property type="entry name" value="Endo/exonu/phosph_ase_sf"/>
</dbReference>
<gene>
    <name evidence="2" type="ORF">Ahy_B06g082091</name>
</gene>
<protein>
    <recommendedName>
        <fullName evidence="4">Endonuclease/exonuclease/phosphatase domain-containing protein</fullName>
    </recommendedName>
</protein>
<dbReference type="SUPFAM" id="SSF56219">
    <property type="entry name" value="DNase I-like"/>
    <property type="match status" value="1"/>
</dbReference>
<keyword evidence="3" id="KW-1185">Reference proteome</keyword>
<dbReference type="EMBL" id="SDMP01000016">
    <property type="protein sequence ID" value="RYR03235.1"/>
    <property type="molecule type" value="Genomic_DNA"/>
</dbReference>
<evidence type="ECO:0008006" key="4">
    <source>
        <dbReference type="Google" id="ProtNLM"/>
    </source>
</evidence>
<keyword evidence="1" id="KW-1133">Transmembrane helix</keyword>
<reference evidence="2 3" key="1">
    <citation type="submission" date="2019-01" db="EMBL/GenBank/DDBJ databases">
        <title>Sequencing of cultivated peanut Arachis hypogaea provides insights into genome evolution and oil improvement.</title>
        <authorList>
            <person name="Chen X."/>
        </authorList>
    </citation>
    <scope>NUCLEOTIDE SEQUENCE [LARGE SCALE GENOMIC DNA]</scope>
    <source>
        <strain evidence="3">cv. Fuhuasheng</strain>
        <tissue evidence="2">Leaves</tissue>
    </source>
</reference>
<evidence type="ECO:0000313" key="3">
    <source>
        <dbReference type="Proteomes" id="UP000289738"/>
    </source>
</evidence>
<accession>A0A444YMS6</accession>
<sequence length="108" mass="12157">MVRIENPGSSLSVIFVLGDAPFSVYFVMNIISWNCRGAGGKTFPNLIRDIRREYNANFIILLETHISGSRGAAVREKLDLIVLLLWKLMVIREEFGVYGTRVLGKLIS</sequence>
<feature type="transmembrane region" description="Helical" evidence="1">
    <location>
        <begin position="12"/>
        <end position="31"/>
    </location>
</feature>
<evidence type="ECO:0000256" key="1">
    <source>
        <dbReference type="SAM" id="Phobius"/>
    </source>
</evidence>
<keyword evidence="1" id="KW-0472">Membrane</keyword>
<dbReference type="AlphaFoldDB" id="A0A444YMS6"/>
<evidence type="ECO:0000313" key="2">
    <source>
        <dbReference type="EMBL" id="RYR03235.1"/>
    </source>
</evidence>
<comment type="caution">
    <text evidence="2">The sequence shown here is derived from an EMBL/GenBank/DDBJ whole genome shotgun (WGS) entry which is preliminary data.</text>
</comment>
<name>A0A444YMS6_ARAHY</name>
<proteinExistence type="predicted"/>
<keyword evidence="1" id="KW-0812">Transmembrane</keyword>
<dbReference type="Proteomes" id="UP000289738">
    <property type="component" value="Chromosome B06"/>
</dbReference>
<organism evidence="2 3">
    <name type="scientific">Arachis hypogaea</name>
    <name type="common">Peanut</name>
    <dbReference type="NCBI Taxonomy" id="3818"/>
    <lineage>
        <taxon>Eukaryota</taxon>
        <taxon>Viridiplantae</taxon>
        <taxon>Streptophyta</taxon>
        <taxon>Embryophyta</taxon>
        <taxon>Tracheophyta</taxon>
        <taxon>Spermatophyta</taxon>
        <taxon>Magnoliopsida</taxon>
        <taxon>eudicotyledons</taxon>
        <taxon>Gunneridae</taxon>
        <taxon>Pentapetalae</taxon>
        <taxon>rosids</taxon>
        <taxon>fabids</taxon>
        <taxon>Fabales</taxon>
        <taxon>Fabaceae</taxon>
        <taxon>Papilionoideae</taxon>
        <taxon>50 kb inversion clade</taxon>
        <taxon>dalbergioids sensu lato</taxon>
        <taxon>Dalbergieae</taxon>
        <taxon>Pterocarpus clade</taxon>
        <taxon>Arachis</taxon>
    </lineage>
</organism>